<dbReference type="InterPro" id="IPR021825">
    <property type="entry name" value="RETICULATA-related"/>
</dbReference>
<dbReference type="Proteomes" id="UP001301350">
    <property type="component" value="Unassembled WGS sequence"/>
</dbReference>
<feature type="compositionally biased region" description="Gly residues" evidence="10">
    <location>
        <begin position="74"/>
        <end position="99"/>
    </location>
</feature>
<keyword evidence="5" id="KW-0934">Plastid</keyword>
<dbReference type="EMBL" id="JANCYW010000001">
    <property type="protein sequence ID" value="KAK4534356.1"/>
    <property type="molecule type" value="Genomic_DNA"/>
</dbReference>
<comment type="subcellular location">
    <subcellularLocation>
        <location evidence="1">Membrane</location>
        <topology evidence="1">Multi-pass membrane protein</topology>
    </subcellularLocation>
    <subcellularLocation>
        <location evidence="2">Plastid</location>
        <location evidence="2">Chloroplast</location>
    </subcellularLocation>
</comment>
<proteinExistence type="inferred from homology"/>
<evidence type="ECO:0000313" key="11">
    <source>
        <dbReference type="EMBL" id="KAK4534356.1"/>
    </source>
</evidence>
<feature type="compositionally biased region" description="Basic and acidic residues" evidence="10">
    <location>
        <begin position="57"/>
        <end position="69"/>
    </location>
</feature>
<evidence type="ECO:0000256" key="3">
    <source>
        <dbReference type="ARBA" id="ARBA00010793"/>
    </source>
</evidence>
<dbReference type="PANTHER" id="PTHR31620:SF15">
    <property type="entry name" value="PROTEIN RETICULATA-RELATED 2, CHLOROPLASTIC-RELATED"/>
    <property type="match status" value="1"/>
</dbReference>
<reference evidence="11 12" key="1">
    <citation type="submission" date="2022-07" db="EMBL/GenBank/DDBJ databases">
        <title>Genome-wide signatures of adaptation to extreme environments.</title>
        <authorList>
            <person name="Cho C.H."/>
            <person name="Yoon H.S."/>
        </authorList>
    </citation>
    <scope>NUCLEOTIDE SEQUENCE [LARGE SCALE GENOMIC DNA]</scope>
    <source>
        <strain evidence="11 12">DBV 063 E5</strain>
    </source>
</reference>
<comment type="caution">
    <text evidence="11">The sequence shown here is derived from an EMBL/GenBank/DDBJ whole genome shotgun (WGS) entry which is preliminary data.</text>
</comment>
<dbReference type="GO" id="GO:0016020">
    <property type="term" value="C:membrane"/>
    <property type="evidence" value="ECO:0007669"/>
    <property type="project" value="UniProtKB-SubCell"/>
</dbReference>
<evidence type="ECO:0000256" key="10">
    <source>
        <dbReference type="SAM" id="MobiDB-lite"/>
    </source>
</evidence>
<keyword evidence="9" id="KW-0472">Membrane</keyword>
<protein>
    <submittedName>
        <fullName evidence="11">Uncharacterized protein</fullName>
    </submittedName>
</protein>
<evidence type="ECO:0000256" key="9">
    <source>
        <dbReference type="ARBA" id="ARBA00023136"/>
    </source>
</evidence>
<keyword evidence="7" id="KW-0809">Transit peptide</keyword>
<dbReference type="GO" id="GO:0009507">
    <property type="term" value="C:chloroplast"/>
    <property type="evidence" value="ECO:0007669"/>
    <property type="project" value="UniProtKB-SubCell"/>
</dbReference>
<evidence type="ECO:0000313" key="12">
    <source>
        <dbReference type="Proteomes" id="UP001301350"/>
    </source>
</evidence>
<gene>
    <name evidence="11" type="ORF">CDCA_CDCA01G0381</name>
</gene>
<dbReference type="PANTHER" id="PTHR31620">
    <property type="entry name" value="PROTEIN RETICULATA-RELATED 2, CHLOROPLASTIC-RELATED"/>
    <property type="match status" value="1"/>
</dbReference>
<dbReference type="Pfam" id="PF11891">
    <property type="entry name" value="RETICULATA-like"/>
    <property type="match status" value="1"/>
</dbReference>
<evidence type="ECO:0000256" key="1">
    <source>
        <dbReference type="ARBA" id="ARBA00004141"/>
    </source>
</evidence>
<dbReference type="AlphaFoldDB" id="A0AAV9IQL1"/>
<evidence type="ECO:0000256" key="8">
    <source>
        <dbReference type="ARBA" id="ARBA00022989"/>
    </source>
</evidence>
<keyword evidence="6" id="KW-0812">Transmembrane</keyword>
<keyword evidence="8" id="KW-1133">Transmembrane helix</keyword>
<organism evidence="11 12">
    <name type="scientific">Cyanidium caldarium</name>
    <name type="common">Red alga</name>
    <dbReference type="NCBI Taxonomy" id="2771"/>
    <lineage>
        <taxon>Eukaryota</taxon>
        <taxon>Rhodophyta</taxon>
        <taxon>Bangiophyceae</taxon>
        <taxon>Cyanidiales</taxon>
        <taxon>Cyanidiaceae</taxon>
        <taxon>Cyanidium</taxon>
    </lineage>
</organism>
<keyword evidence="12" id="KW-1185">Reference proteome</keyword>
<comment type="similarity">
    <text evidence="3">Belongs to the RETICULATA family.</text>
</comment>
<keyword evidence="4" id="KW-0150">Chloroplast</keyword>
<feature type="region of interest" description="Disordered" evidence="10">
    <location>
        <begin position="44"/>
        <end position="105"/>
    </location>
</feature>
<evidence type="ECO:0000256" key="4">
    <source>
        <dbReference type="ARBA" id="ARBA00022528"/>
    </source>
</evidence>
<evidence type="ECO:0000256" key="2">
    <source>
        <dbReference type="ARBA" id="ARBA00004229"/>
    </source>
</evidence>
<evidence type="ECO:0000256" key="6">
    <source>
        <dbReference type="ARBA" id="ARBA00022692"/>
    </source>
</evidence>
<accession>A0AAV9IQL1</accession>
<evidence type="ECO:0000256" key="7">
    <source>
        <dbReference type="ARBA" id="ARBA00022946"/>
    </source>
</evidence>
<evidence type="ECO:0000256" key="5">
    <source>
        <dbReference type="ARBA" id="ARBA00022640"/>
    </source>
</evidence>
<sequence>MKRTAFCPAGALRLQQTPSPLSRCTSPARLTRYCLSRLRLCESGAPPLHSETQPSRQAEHRSTPPDRSLDTAVGGDGRGGSGGGAGGPNGGGGSGGANGDDGSRGVDPELLGVMLAYQRALSSLPAELQEAVRHGWLTRTQLAGYLSQDRSWMSWLLRWPMLRNRVLCDPEFMFKLWVQEWVGNGTQLVGELLVRGREIVDELEYVLADLVVGTVVEASFVVLLAPAMPFLRRPPSAAPATRGTGAVLEAYRRWSLSLPANAFEASIPPARVYSLTSRFITVVNASAQYFAIGVVCGLVGTALTYGMLEARRLFDPAYQPLRPQPPVLPNSIGWGAFMALSSNPRFQLVEGLERLSQWVLRRHPMANRAVIIALRLANNFYGGIHFVQFFRWTGLQTVAEATTATTDAEVLTAGAAHVVQATSSADWEALLAAVMRAMSMEAVL</sequence>
<name>A0AAV9IQL1_CYACA</name>